<name>A0ABN2LKD9_9MICO</name>
<accession>A0ABN2LKD9</accession>
<comment type="caution">
    <text evidence="3">The sequence shown here is derived from an EMBL/GenBank/DDBJ whole genome shotgun (WGS) entry which is preliminary data.</text>
</comment>
<feature type="region of interest" description="Disordered" evidence="1">
    <location>
        <begin position="37"/>
        <end position="100"/>
    </location>
</feature>
<dbReference type="Proteomes" id="UP001500851">
    <property type="component" value="Unassembled WGS sequence"/>
</dbReference>
<keyword evidence="4" id="KW-1185">Reference proteome</keyword>
<feature type="signal peptide" evidence="2">
    <location>
        <begin position="1"/>
        <end position="36"/>
    </location>
</feature>
<reference evidence="3 4" key="1">
    <citation type="journal article" date="2019" name="Int. J. Syst. Evol. Microbiol.">
        <title>The Global Catalogue of Microorganisms (GCM) 10K type strain sequencing project: providing services to taxonomists for standard genome sequencing and annotation.</title>
        <authorList>
            <consortium name="The Broad Institute Genomics Platform"/>
            <consortium name="The Broad Institute Genome Sequencing Center for Infectious Disease"/>
            <person name="Wu L."/>
            <person name="Ma J."/>
        </authorList>
    </citation>
    <scope>NUCLEOTIDE SEQUENCE [LARGE SCALE GENOMIC DNA]</scope>
    <source>
        <strain evidence="3 4">JCM 14736</strain>
    </source>
</reference>
<protein>
    <recommendedName>
        <fullName evidence="5">Lipoprotein</fullName>
    </recommendedName>
</protein>
<gene>
    <name evidence="3" type="ORF">GCM10009768_20740</name>
</gene>
<keyword evidence="2" id="KW-0732">Signal</keyword>
<dbReference type="EMBL" id="BAAAOB010000002">
    <property type="protein sequence ID" value="GAA1791605.1"/>
    <property type="molecule type" value="Genomic_DNA"/>
</dbReference>
<dbReference type="PROSITE" id="PS51257">
    <property type="entry name" value="PROKAR_LIPOPROTEIN"/>
    <property type="match status" value="1"/>
</dbReference>
<sequence length="183" mass="18448">MKHSSPPAAGRPVGPRRVTAAVAAALCLSVALTACAPEPGAGTGSQDKPGNSSTKGGGGDSSGSSWSKPRHEPDITKQKTLPKGFPTDAFAVPKGATIDDAGERGPGVWFVVLSAKDRAAADALWAEVISTNGFAEQDAAETPEGGRSATLSNTRLTVQALTLPGKDGAALLSYDLSTPPPSE</sequence>
<organism evidence="3 4">
    <name type="scientific">Leucobacter iarius</name>
    <dbReference type="NCBI Taxonomy" id="333963"/>
    <lineage>
        <taxon>Bacteria</taxon>
        <taxon>Bacillati</taxon>
        <taxon>Actinomycetota</taxon>
        <taxon>Actinomycetes</taxon>
        <taxon>Micrococcales</taxon>
        <taxon>Microbacteriaceae</taxon>
        <taxon>Leucobacter</taxon>
    </lineage>
</organism>
<evidence type="ECO:0008006" key="5">
    <source>
        <dbReference type="Google" id="ProtNLM"/>
    </source>
</evidence>
<evidence type="ECO:0000256" key="2">
    <source>
        <dbReference type="SAM" id="SignalP"/>
    </source>
</evidence>
<proteinExistence type="predicted"/>
<feature type="chain" id="PRO_5047434011" description="Lipoprotein" evidence="2">
    <location>
        <begin position="37"/>
        <end position="183"/>
    </location>
</feature>
<evidence type="ECO:0000313" key="3">
    <source>
        <dbReference type="EMBL" id="GAA1791605.1"/>
    </source>
</evidence>
<evidence type="ECO:0000313" key="4">
    <source>
        <dbReference type="Proteomes" id="UP001500851"/>
    </source>
</evidence>
<evidence type="ECO:0000256" key="1">
    <source>
        <dbReference type="SAM" id="MobiDB-lite"/>
    </source>
</evidence>
<dbReference type="RefSeq" id="WP_344032037.1">
    <property type="nucleotide sequence ID" value="NZ_BAAAOB010000002.1"/>
</dbReference>